<evidence type="ECO:0000313" key="2">
    <source>
        <dbReference type="EMBL" id="CAD5217009.1"/>
    </source>
</evidence>
<dbReference type="InterPro" id="IPR050283">
    <property type="entry name" value="E-box_TF_Regulators"/>
</dbReference>
<dbReference type="Proteomes" id="UP000783686">
    <property type="component" value="Unassembled WGS sequence"/>
</dbReference>
<dbReference type="PANTHER" id="PTHR23349:SF97">
    <property type="entry name" value="BHLH DOMAIN-CONTAINING PROTEIN"/>
    <property type="match status" value="1"/>
</dbReference>
<keyword evidence="3" id="KW-1185">Reference proteome</keyword>
<dbReference type="SMART" id="SM00353">
    <property type="entry name" value="HLH"/>
    <property type="match status" value="1"/>
</dbReference>
<dbReference type="Proteomes" id="UP000614601">
    <property type="component" value="Unassembled WGS sequence"/>
</dbReference>
<dbReference type="EMBL" id="CAJFDH010000003">
    <property type="protein sequence ID" value="CAD5217009.1"/>
    <property type="molecule type" value="Genomic_DNA"/>
</dbReference>
<dbReference type="EMBL" id="CAJFCW020000003">
    <property type="protein sequence ID" value="CAG9106956.1"/>
    <property type="molecule type" value="Genomic_DNA"/>
</dbReference>
<dbReference type="AlphaFoldDB" id="A0A811KNW2"/>
<comment type="caution">
    <text evidence="2">The sequence shown here is derived from an EMBL/GenBank/DDBJ whole genome shotgun (WGS) entry which is preliminary data.</text>
</comment>
<organism evidence="2 3">
    <name type="scientific">Bursaphelenchus okinawaensis</name>
    <dbReference type="NCBI Taxonomy" id="465554"/>
    <lineage>
        <taxon>Eukaryota</taxon>
        <taxon>Metazoa</taxon>
        <taxon>Ecdysozoa</taxon>
        <taxon>Nematoda</taxon>
        <taxon>Chromadorea</taxon>
        <taxon>Rhabditida</taxon>
        <taxon>Tylenchina</taxon>
        <taxon>Tylenchomorpha</taxon>
        <taxon>Aphelenchoidea</taxon>
        <taxon>Aphelenchoididae</taxon>
        <taxon>Bursaphelenchus</taxon>
    </lineage>
</organism>
<protein>
    <recommendedName>
        <fullName evidence="1">BHLH domain-containing protein</fullName>
    </recommendedName>
</protein>
<sequence>MEPYNTVWTEADLDQQHQIEDHKPIYGQENWIQNDNGDQCEPSLYQEAEEIKRPANVRERRRMCGINVAFLDLRNKIPTFPYEKRLSKIDTLNLAIAYINMLEEILATDIDPHTFVQNTVNMVRNGQEINTIWGTSDLMARLNWICWDLLGMPPVR</sequence>
<evidence type="ECO:0000313" key="3">
    <source>
        <dbReference type="Proteomes" id="UP000614601"/>
    </source>
</evidence>
<dbReference type="Pfam" id="PF00010">
    <property type="entry name" value="HLH"/>
    <property type="match status" value="1"/>
</dbReference>
<dbReference type="InterPro" id="IPR011598">
    <property type="entry name" value="bHLH_dom"/>
</dbReference>
<proteinExistence type="predicted"/>
<evidence type="ECO:0000259" key="1">
    <source>
        <dbReference type="PROSITE" id="PS50888"/>
    </source>
</evidence>
<dbReference type="GO" id="GO:0032502">
    <property type="term" value="P:developmental process"/>
    <property type="evidence" value="ECO:0007669"/>
    <property type="project" value="TreeGrafter"/>
</dbReference>
<accession>A0A811KNW2</accession>
<feature type="domain" description="BHLH" evidence="1">
    <location>
        <begin position="50"/>
        <end position="102"/>
    </location>
</feature>
<dbReference type="GO" id="GO:0046983">
    <property type="term" value="F:protein dimerization activity"/>
    <property type="evidence" value="ECO:0007669"/>
    <property type="project" value="InterPro"/>
</dbReference>
<dbReference type="PROSITE" id="PS50888">
    <property type="entry name" value="BHLH"/>
    <property type="match status" value="1"/>
</dbReference>
<dbReference type="GO" id="GO:0000977">
    <property type="term" value="F:RNA polymerase II transcription regulatory region sequence-specific DNA binding"/>
    <property type="evidence" value="ECO:0007669"/>
    <property type="project" value="TreeGrafter"/>
</dbReference>
<dbReference type="InterPro" id="IPR036638">
    <property type="entry name" value="HLH_DNA-bd_sf"/>
</dbReference>
<reference evidence="2" key="1">
    <citation type="submission" date="2020-09" db="EMBL/GenBank/DDBJ databases">
        <authorList>
            <person name="Kikuchi T."/>
        </authorList>
    </citation>
    <scope>NUCLEOTIDE SEQUENCE</scope>
    <source>
        <strain evidence="2">SH1</strain>
    </source>
</reference>
<dbReference type="OrthoDB" id="6125763at2759"/>
<name>A0A811KNW2_9BILA</name>
<gene>
    <name evidence="2" type="ORF">BOKJ2_LOCUS6873</name>
</gene>
<dbReference type="Gene3D" id="4.10.280.10">
    <property type="entry name" value="Helix-loop-helix DNA-binding domain"/>
    <property type="match status" value="1"/>
</dbReference>
<dbReference type="SUPFAM" id="SSF47459">
    <property type="entry name" value="HLH, helix-loop-helix DNA-binding domain"/>
    <property type="match status" value="1"/>
</dbReference>
<dbReference type="GO" id="GO:0000981">
    <property type="term" value="F:DNA-binding transcription factor activity, RNA polymerase II-specific"/>
    <property type="evidence" value="ECO:0007669"/>
    <property type="project" value="TreeGrafter"/>
</dbReference>
<dbReference type="PANTHER" id="PTHR23349">
    <property type="entry name" value="BASIC HELIX-LOOP-HELIX TRANSCRIPTION FACTOR, TWIST"/>
    <property type="match status" value="1"/>
</dbReference>